<dbReference type="RefSeq" id="WP_042226961.1">
    <property type="nucleotide sequence ID" value="NZ_CP026520.1"/>
</dbReference>
<dbReference type="InterPro" id="IPR013078">
    <property type="entry name" value="His_Pase_superF_clade-1"/>
</dbReference>
<dbReference type="KEGG" id="pchi:PC41400_19140"/>
<dbReference type="InterPro" id="IPR029033">
    <property type="entry name" value="His_PPase_superfam"/>
</dbReference>
<dbReference type="SMART" id="SM00855">
    <property type="entry name" value="PGAM"/>
    <property type="match status" value="1"/>
</dbReference>
<dbReference type="PANTHER" id="PTHR48100:SF59">
    <property type="entry name" value="ADENOSYLCOBALAMIN_ALPHA-RIBAZOLE PHOSPHATASE"/>
    <property type="match status" value="1"/>
</dbReference>
<dbReference type="CDD" id="cd07067">
    <property type="entry name" value="HP_PGM_like"/>
    <property type="match status" value="1"/>
</dbReference>
<reference evidence="1 4" key="2">
    <citation type="submission" date="2022-05" db="EMBL/GenBank/DDBJ databases">
        <title>Genome Sequencing of Bee-Associated Microbes.</title>
        <authorList>
            <person name="Dunlap C."/>
        </authorList>
    </citation>
    <scope>NUCLEOTIDE SEQUENCE [LARGE SCALE GENOMIC DNA]</scope>
    <source>
        <strain evidence="1 4">NRRL B-23120</strain>
    </source>
</reference>
<evidence type="ECO:0000313" key="1">
    <source>
        <dbReference type="EMBL" id="MCY9596661.1"/>
    </source>
</evidence>
<dbReference type="GO" id="GO:0016791">
    <property type="term" value="F:phosphatase activity"/>
    <property type="evidence" value="ECO:0007669"/>
    <property type="project" value="TreeGrafter"/>
</dbReference>
<dbReference type="OrthoDB" id="2185101at2"/>
<organism evidence="2 3">
    <name type="scientific">Paenibacillus chitinolyticus</name>
    <dbReference type="NCBI Taxonomy" id="79263"/>
    <lineage>
        <taxon>Bacteria</taxon>
        <taxon>Bacillati</taxon>
        <taxon>Bacillota</taxon>
        <taxon>Bacilli</taxon>
        <taxon>Bacillales</taxon>
        <taxon>Paenibacillaceae</taxon>
        <taxon>Paenibacillus</taxon>
    </lineage>
</organism>
<evidence type="ECO:0000313" key="2">
    <source>
        <dbReference type="EMBL" id="QAV19665.1"/>
    </source>
</evidence>
<evidence type="ECO:0000313" key="4">
    <source>
        <dbReference type="Proteomes" id="UP001527202"/>
    </source>
</evidence>
<dbReference type="Gene3D" id="3.40.50.1240">
    <property type="entry name" value="Phosphoglycerate mutase-like"/>
    <property type="match status" value="1"/>
</dbReference>
<protein>
    <submittedName>
        <fullName evidence="2">Histidine phosphatase family protein</fullName>
    </submittedName>
</protein>
<proteinExistence type="predicted"/>
<dbReference type="SUPFAM" id="SSF53254">
    <property type="entry name" value="Phosphoglycerate mutase-like"/>
    <property type="match status" value="1"/>
</dbReference>
<dbReference type="EMBL" id="JAMDMJ010000013">
    <property type="protein sequence ID" value="MCY9596661.1"/>
    <property type="molecule type" value="Genomic_DNA"/>
</dbReference>
<dbReference type="EMBL" id="CP026520">
    <property type="protein sequence ID" value="QAV19665.1"/>
    <property type="molecule type" value="Genomic_DNA"/>
</dbReference>
<dbReference type="PANTHER" id="PTHR48100">
    <property type="entry name" value="BROAD-SPECIFICITY PHOSPHATASE YOR283W-RELATED"/>
    <property type="match status" value="1"/>
</dbReference>
<dbReference type="InterPro" id="IPR050275">
    <property type="entry name" value="PGM_Phosphatase"/>
</dbReference>
<dbReference type="GeneID" id="95376912"/>
<reference evidence="2 3" key="1">
    <citation type="submission" date="2018-01" db="EMBL/GenBank/DDBJ databases">
        <title>The whole genome sequencing and assembly of Paenibacillus chitinolyticus KCCM 41400 strain.</title>
        <authorList>
            <person name="Kim J.-Y."/>
            <person name="Park M.-K."/>
            <person name="Lee Y.-J."/>
            <person name="Yi H."/>
            <person name="Bahn Y.-S."/>
            <person name="Kim J.F."/>
            <person name="Lee D.-W."/>
        </authorList>
    </citation>
    <scope>NUCLEOTIDE SEQUENCE [LARGE SCALE GENOMIC DNA]</scope>
    <source>
        <strain evidence="2 3">KCCM 41400</strain>
    </source>
</reference>
<gene>
    <name evidence="1" type="ORF">M5X16_12840</name>
    <name evidence="2" type="ORF">PC41400_19140</name>
</gene>
<evidence type="ECO:0000313" key="3">
    <source>
        <dbReference type="Proteomes" id="UP000288943"/>
    </source>
</evidence>
<name>A0A410WYY5_9BACL</name>
<dbReference type="Proteomes" id="UP001527202">
    <property type="component" value="Unassembled WGS sequence"/>
</dbReference>
<dbReference type="Proteomes" id="UP000288943">
    <property type="component" value="Chromosome"/>
</dbReference>
<dbReference type="AlphaFoldDB" id="A0A410WYY5"/>
<dbReference type="GO" id="GO:0005737">
    <property type="term" value="C:cytoplasm"/>
    <property type="evidence" value="ECO:0007669"/>
    <property type="project" value="TreeGrafter"/>
</dbReference>
<dbReference type="Pfam" id="PF00300">
    <property type="entry name" value="His_Phos_1"/>
    <property type="match status" value="1"/>
</dbReference>
<sequence length="193" mass="21582">MKTFVYMVRHGESPKTEGNERTRGLTLKGSSDAQIVAQLLKDEGIDAFISSPYKRAILTLEGLARSLGKEMIVIEELKETVFIGDDKILPDTEVYPLVKKMFSDPDFSLPGGESFTNSQNRVVAILKNILSEYKGQKVAIGTHGAVMTMMMGYFDPQFDLDFLLKTSKPDIYKMEFDEGILTTTARLWKVSPA</sequence>
<keyword evidence="4" id="KW-1185">Reference proteome</keyword>
<accession>A0A410WYY5</accession>